<organism evidence="2 3">
    <name type="scientific">Cirrhinus molitorella</name>
    <name type="common">mud carp</name>
    <dbReference type="NCBI Taxonomy" id="172907"/>
    <lineage>
        <taxon>Eukaryota</taxon>
        <taxon>Metazoa</taxon>
        <taxon>Chordata</taxon>
        <taxon>Craniata</taxon>
        <taxon>Vertebrata</taxon>
        <taxon>Euteleostomi</taxon>
        <taxon>Actinopterygii</taxon>
        <taxon>Neopterygii</taxon>
        <taxon>Teleostei</taxon>
        <taxon>Ostariophysi</taxon>
        <taxon>Cypriniformes</taxon>
        <taxon>Cyprinidae</taxon>
        <taxon>Labeoninae</taxon>
        <taxon>Labeonini</taxon>
        <taxon>Cirrhinus</taxon>
    </lineage>
</organism>
<feature type="compositionally biased region" description="Basic and acidic residues" evidence="1">
    <location>
        <begin position="29"/>
        <end position="41"/>
    </location>
</feature>
<protein>
    <submittedName>
        <fullName evidence="2">Uncharacterized protein</fullName>
    </submittedName>
</protein>
<evidence type="ECO:0000313" key="2">
    <source>
        <dbReference type="EMBL" id="KAK2874871.1"/>
    </source>
</evidence>
<proteinExistence type="predicted"/>
<reference evidence="2" key="1">
    <citation type="submission" date="2023-08" db="EMBL/GenBank/DDBJ databases">
        <title>Chromosome-level Genome Assembly of mud carp (Cirrhinus molitorella).</title>
        <authorList>
            <person name="Liu H."/>
        </authorList>
    </citation>
    <scope>NUCLEOTIDE SEQUENCE</scope>
    <source>
        <strain evidence="2">Prfri</strain>
        <tissue evidence="2">Muscle</tissue>
    </source>
</reference>
<name>A0AA88TF05_9TELE</name>
<dbReference type="Proteomes" id="UP001187343">
    <property type="component" value="Unassembled WGS sequence"/>
</dbReference>
<dbReference type="EMBL" id="JAUYZG010000021">
    <property type="protein sequence ID" value="KAK2874871.1"/>
    <property type="molecule type" value="Genomic_DNA"/>
</dbReference>
<sequence>MATSGTHSSKSCHLFWCLQRRIKAGTGSQRERGRESEREISGAEDSSVLAGGHPCVDLGSKNGDAPQSASTLKFFSLVEYGSRNESSPSDRQTEV</sequence>
<keyword evidence="3" id="KW-1185">Reference proteome</keyword>
<gene>
    <name evidence="2" type="ORF">Q8A67_022024</name>
</gene>
<accession>A0AA88TF05</accession>
<dbReference type="AlphaFoldDB" id="A0AA88TF05"/>
<evidence type="ECO:0000313" key="3">
    <source>
        <dbReference type="Proteomes" id="UP001187343"/>
    </source>
</evidence>
<comment type="caution">
    <text evidence="2">The sequence shown here is derived from an EMBL/GenBank/DDBJ whole genome shotgun (WGS) entry which is preliminary data.</text>
</comment>
<evidence type="ECO:0000256" key="1">
    <source>
        <dbReference type="SAM" id="MobiDB-lite"/>
    </source>
</evidence>
<feature type="region of interest" description="Disordered" evidence="1">
    <location>
        <begin position="25"/>
        <end position="65"/>
    </location>
</feature>